<dbReference type="AlphaFoldDB" id="A0A1F5E6A1"/>
<comment type="caution">
    <text evidence="1">The sequence shown here is derived from an EMBL/GenBank/DDBJ whole genome shotgun (WGS) entry which is preliminary data.</text>
</comment>
<dbReference type="STRING" id="1797457.A2160_04200"/>
<protein>
    <submittedName>
        <fullName evidence="1">Uncharacterized protein</fullName>
    </submittedName>
</protein>
<accession>A0A1F5E6A1</accession>
<name>A0A1F5E6A1_9BACT</name>
<evidence type="ECO:0000313" key="2">
    <source>
        <dbReference type="Proteomes" id="UP000177006"/>
    </source>
</evidence>
<organism evidence="1 2">
    <name type="scientific">Candidatus Beckwithbacteria bacterium RBG_13_42_9</name>
    <dbReference type="NCBI Taxonomy" id="1797457"/>
    <lineage>
        <taxon>Bacteria</taxon>
        <taxon>Candidatus Beckwithiibacteriota</taxon>
    </lineage>
</organism>
<sequence length="89" mass="9833">MADDKWAGLPVDELVQARVIPPNYRKFSPDLELYIQRGFIPDNHPLVIAAGEAELAALKAIPVGASFRGPEDSRAPESTFTVVYPQREI</sequence>
<dbReference type="Proteomes" id="UP000177006">
    <property type="component" value="Unassembled WGS sequence"/>
</dbReference>
<proteinExistence type="predicted"/>
<dbReference type="EMBL" id="MEZK01000014">
    <property type="protein sequence ID" value="OGD62939.1"/>
    <property type="molecule type" value="Genomic_DNA"/>
</dbReference>
<gene>
    <name evidence="1" type="ORF">A2160_04200</name>
</gene>
<reference evidence="1 2" key="1">
    <citation type="journal article" date="2016" name="Nat. Commun.">
        <title>Thousands of microbial genomes shed light on interconnected biogeochemical processes in an aquifer system.</title>
        <authorList>
            <person name="Anantharaman K."/>
            <person name="Brown C.T."/>
            <person name="Hug L.A."/>
            <person name="Sharon I."/>
            <person name="Castelle C.J."/>
            <person name="Probst A.J."/>
            <person name="Thomas B.C."/>
            <person name="Singh A."/>
            <person name="Wilkins M.J."/>
            <person name="Karaoz U."/>
            <person name="Brodie E.L."/>
            <person name="Williams K.H."/>
            <person name="Hubbard S.S."/>
            <person name="Banfield J.F."/>
        </authorList>
    </citation>
    <scope>NUCLEOTIDE SEQUENCE [LARGE SCALE GENOMIC DNA]</scope>
</reference>
<evidence type="ECO:0000313" key="1">
    <source>
        <dbReference type="EMBL" id="OGD62939.1"/>
    </source>
</evidence>